<evidence type="ECO:0000256" key="2">
    <source>
        <dbReference type="ARBA" id="ARBA00012755"/>
    </source>
</evidence>
<keyword evidence="9" id="KW-1185">Reference proteome</keyword>
<dbReference type="SUPFAM" id="SSF51445">
    <property type="entry name" value="(Trans)glycosidases"/>
    <property type="match status" value="1"/>
</dbReference>
<comment type="catalytic activity">
    <reaction evidence="1">
        <text>Hydrolysis of terminal, non-reducing alpha-D-galactose residues in alpha-D-galactosides, including galactose oligosaccharides, galactomannans and galactolipids.</text>
        <dbReference type="EC" id="3.2.1.22"/>
    </reaction>
</comment>
<dbReference type="InterPro" id="IPR013780">
    <property type="entry name" value="Glyco_hydro_b"/>
</dbReference>
<feature type="domain" description="Glycosyl hydrolase family 36 N-terminal" evidence="7">
    <location>
        <begin position="23"/>
        <end position="243"/>
    </location>
</feature>
<keyword evidence="4" id="KW-0326">Glycosidase</keyword>
<evidence type="ECO:0000256" key="1">
    <source>
        <dbReference type="ARBA" id="ARBA00001255"/>
    </source>
</evidence>
<dbReference type="PANTHER" id="PTHR43053:SF3">
    <property type="entry name" value="ALPHA-GALACTOSIDASE C-RELATED"/>
    <property type="match status" value="1"/>
</dbReference>
<evidence type="ECO:0000256" key="4">
    <source>
        <dbReference type="ARBA" id="ARBA00023295"/>
    </source>
</evidence>
<dbReference type="GO" id="GO:0004557">
    <property type="term" value="F:alpha-galactosidase activity"/>
    <property type="evidence" value="ECO:0007669"/>
    <property type="project" value="UniProtKB-EC"/>
</dbReference>
<organism evidence="8 9">
    <name type="scientific">Palleronia pontilimi</name>
    <dbReference type="NCBI Taxonomy" id="1964209"/>
    <lineage>
        <taxon>Bacteria</taxon>
        <taxon>Pseudomonadati</taxon>
        <taxon>Pseudomonadota</taxon>
        <taxon>Alphaproteobacteria</taxon>
        <taxon>Rhodobacterales</taxon>
        <taxon>Roseobacteraceae</taxon>
        <taxon>Palleronia</taxon>
    </lineage>
</organism>
<sequence>MMPQWRLDDGHQTLVLAADGDALPGVIHWGAPLPLDEDLDALAAAHRADLGGGSLDVTAPLSLCPEAGRGFAGHPGAILRDGDGMPVPLRLAGTTVERDDSALRISARCRDADLRYTATLAVQGPGLLALSARLDCAELMICDWLAAPVLPGPAHAAQMVDVHGGWIGEWHLNRAPWQPGQRVRDSRQGRSGHEHPPHAIFPERGATMTQGRASALHYGWSGGHRMVAEELPDGRRQIQMGHAPGAYHGLARRFETATLLAAHSDAGIGGTGVIFQRHIRDRVCRWPDASRPRPVHYNCWEAIYFQHDMATLKDIATAAADLGAERFVLDDGWFGRRDDDTSSLGDWWIDERKYPDGLGPLIEHVRGLGMAFGLWVEPEMVNEDSDLYRIHPSWVLGLPDQTRGRGQMVLDLSREDVRDHLFGALDAILRDHAVDYLKWDHNRLLPFSDATQTEGIYDLLDRLRAAHPGVEIESCASGGGRIDAGILARTHRVWLSDSNDALERTRIQHAAALLLPAAVTGSHVGPEVSHTSGRHLPMSFRAWVAAQRHMGFEMDPRTIGPADAGVLRAVTRWYKANRAWMHGGDIVRLAPEDPAMTAELQRAADGSRFVVFAAQTAVSSQTLPRPLLLAGLARDARYRVSLRNPEDIPPQSRGPVALKDGPIELSGAALMEMGLRLPWAWPATMWVIEGERL</sequence>
<gene>
    <name evidence="8" type="ORF">ILP92_06545</name>
</gene>
<evidence type="ECO:0000259" key="7">
    <source>
        <dbReference type="Pfam" id="PF16875"/>
    </source>
</evidence>
<accession>A0A934IFA9</accession>
<dbReference type="Pfam" id="PF02065">
    <property type="entry name" value="Melibiase"/>
    <property type="match status" value="1"/>
</dbReference>
<dbReference type="GO" id="GO:0016052">
    <property type="term" value="P:carbohydrate catabolic process"/>
    <property type="evidence" value="ECO:0007669"/>
    <property type="project" value="InterPro"/>
</dbReference>
<dbReference type="FunFam" id="3.20.20.70:FF:000118">
    <property type="entry name" value="Alpha-galactosidase"/>
    <property type="match status" value="1"/>
</dbReference>
<dbReference type="InterPro" id="IPR038417">
    <property type="entry name" value="Alpga-gal_N_sf"/>
</dbReference>
<dbReference type="PRINTS" id="PR00743">
    <property type="entry name" value="GLHYDRLASE36"/>
</dbReference>
<comment type="caution">
    <text evidence="8">The sequence shown here is derived from an EMBL/GenBank/DDBJ whole genome shotgun (WGS) entry which is preliminary data.</text>
</comment>
<name>A0A934IFA9_9RHOB</name>
<evidence type="ECO:0000256" key="5">
    <source>
        <dbReference type="SAM" id="MobiDB-lite"/>
    </source>
</evidence>
<dbReference type="PANTHER" id="PTHR43053">
    <property type="entry name" value="GLYCOSIDASE FAMILY 31"/>
    <property type="match status" value="1"/>
</dbReference>
<dbReference type="Gene3D" id="3.20.20.70">
    <property type="entry name" value="Aldolase class I"/>
    <property type="match status" value="1"/>
</dbReference>
<evidence type="ECO:0000313" key="9">
    <source>
        <dbReference type="Proteomes" id="UP000642488"/>
    </source>
</evidence>
<keyword evidence="3" id="KW-0378">Hydrolase</keyword>
<dbReference type="CDD" id="cd14791">
    <property type="entry name" value="GH36"/>
    <property type="match status" value="1"/>
</dbReference>
<dbReference type="InterPro" id="IPR017853">
    <property type="entry name" value="GH"/>
</dbReference>
<dbReference type="InterPro" id="IPR002252">
    <property type="entry name" value="Glyco_hydro_36"/>
</dbReference>
<dbReference type="InterPro" id="IPR013785">
    <property type="entry name" value="Aldolase_TIM"/>
</dbReference>
<dbReference type="Gene3D" id="2.70.98.60">
    <property type="entry name" value="alpha-galactosidase from lactobacil brevis"/>
    <property type="match status" value="1"/>
</dbReference>
<dbReference type="InterPro" id="IPR050985">
    <property type="entry name" value="Alpha-glycosidase_related"/>
</dbReference>
<dbReference type="EMBL" id="JAEKPD010000006">
    <property type="protein sequence ID" value="MBJ3762400.1"/>
    <property type="molecule type" value="Genomic_DNA"/>
</dbReference>
<evidence type="ECO:0000259" key="6">
    <source>
        <dbReference type="Pfam" id="PF16874"/>
    </source>
</evidence>
<protein>
    <recommendedName>
        <fullName evidence="2">alpha-galactosidase</fullName>
        <ecNumber evidence="2">3.2.1.22</ecNumber>
    </recommendedName>
</protein>
<feature type="region of interest" description="Disordered" evidence="5">
    <location>
        <begin position="177"/>
        <end position="200"/>
    </location>
</feature>
<dbReference type="InterPro" id="IPR031704">
    <property type="entry name" value="Glyco_hydro_36_N"/>
</dbReference>
<dbReference type="AlphaFoldDB" id="A0A934IFA9"/>
<dbReference type="InterPro" id="IPR031705">
    <property type="entry name" value="Glyco_hydro_36_C"/>
</dbReference>
<reference evidence="8" key="1">
    <citation type="submission" date="2020-12" db="EMBL/GenBank/DDBJ databases">
        <title>Bacterial taxonomy.</title>
        <authorList>
            <person name="Pan X."/>
        </authorList>
    </citation>
    <scope>NUCLEOTIDE SEQUENCE</scope>
    <source>
        <strain evidence="8">KCTC 52957</strain>
    </source>
</reference>
<dbReference type="Pfam" id="PF16875">
    <property type="entry name" value="Glyco_hydro_36N"/>
    <property type="match status" value="1"/>
</dbReference>
<dbReference type="EC" id="3.2.1.22" evidence="2"/>
<dbReference type="Proteomes" id="UP000642488">
    <property type="component" value="Unassembled WGS sequence"/>
</dbReference>
<proteinExistence type="predicted"/>
<feature type="domain" description="Glycosyl hydrolase family 36 C-terminal" evidence="6">
    <location>
        <begin position="603"/>
        <end position="680"/>
    </location>
</feature>
<evidence type="ECO:0000256" key="3">
    <source>
        <dbReference type="ARBA" id="ARBA00022801"/>
    </source>
</evidence>
<dbReference type="Gene3D" id="2.60.40.1180">
    <property type="entry name" value="Golgi alpha-mannosidase II"/>
    <property type="match status" value="1"/>
</dbReference>
<feature type="compositionally biased region" description="Basic and acidic residues" evidence="5">
    <location>
        <begin position="182"/>
        <end position="197"/>
    </location>
</feature>
<dbReference type="Pfam" id="PF16874">
    <property type="entry name" value="Glyco_hydro_36C"/>
    <property type="match status" value="1"/>
</dbReference>
<evidence type="ECO:0000313" key="8">
    <source>
        <dbReference type="EMBL" id="MBJ3762400.1"/>
    </source>
</evidence>